<dbReference type="STRING" id="947166.A0A1D1VZD4"/>
<dbReference type="Pfam" id="PF00551">
    <property type="entry name" value="Formyl_trans_N"/>
    <property type="match status" value="1"/>
</dbReference>
<gene>
    <name evidence="3" type="primary">RvY_14678-1</name>
    <name evidence="3" type="synonym">RvY_14678.1</name>
    <name evidence="3" type="ORF">RvY_14678</name>
</gene>
<evidence type="ECO:0000259" key="1">
    <source>
        <dbReference type="Pfam" id="PF00551"/>
    </source>
</evidence>
<dbReference type="InterPro" id="IPR036477">
    <property type="entry name" value="Formyl_transf_N_sf"/>
</dbReference>
<dbReference type="SUPFAM" id="SSF50486">
    <property type="entry name" value="FMT C-terminal domain-like"/>
    <property type="match status" value="1"/>
</dbReference>
<dbReference type="PANTHER" id="PTHR11138:SF5">
    <property type="entry name" value="METHIONYL-TRNA FORMYLTRANSFERASE, MITOCHONDRIAL"/>
    <property type="match status" value="1"/>
</dbReference>
<dbReference type="SUPFAM" id="SSF53328">
    <property type="entry name" value="Formyltransferase"/>
    <property type="match status" value="1"/>
</dbReference>
<dbReference type="Gene3D" id="3.40.50.12230">
    <property type="match status" value="1"/>
</dbReference>
<dbReference type="Proteomes" id="UP000186922">
    <property type="component" value="Unassembled WGS sequence"/>
</dbReference>
<keyword evidence="4" id="KW-1185">Reference proteome</keyword>
<feature type="domain" description="Formyl transferase C-terminal" evidence="2">
    <location>
        <begin position="243"/>
        <end position="350"/>
    </location>
</feature>
<dbReference type="InterPro" id="IPR002376">
    <property type="entry name" value="Formyl_transf_N"/>
</dbReference>
<reference evidence="3 4" key="1">
    <citation type="journal article" date="2016" name="Nat. Commun.">
        <title>Extremotolerant tardigrade genome and improved radiotolerance of human cultured cells by tardigrade-unique protein.</title>
        <authorList>
            <person name="Hashimoto T."/>
            <person name="Horikawa D.D."/>
            <person name="Saito Y."/>
            <person name="Kuwahara H."/>
            <person name="Kozuka-Hata H."/>
            <person name="Shin-I T."/>
            <person name="Minakuchi Y."/>
            <person name="Ohishi K."/>
            <person name="Motoyama A."/>
            <person name="Aizu T."/>
            <person name="Enomoto A."/>
            <person name="Kondo K."/>
            <person name="Tanaka S."/>
            <person name="Hara Y."/>
            <person name="Koshikawa S."/>
            <person name="Sagara H."/>
            <person name="Miura T."/>
            <person name="Yokobori S."/>
            <person name="Miyagawa K."/>
            <person name="Suzuki Y."/>
            <person name="Kubo T."/>
            <person name="Oyama M."/>
            <person name="Kohara Y."/>
            <person name="Fujiyama A."/>
            <person name="Arakawa K."/>
            <person name="Katayama T."/>
            <person name="Toyoda A."/>
            <person name="Kunieda T."/>
        </authorList>
    </citation>
    <scope>NUCLEOTIDE SEQUENCE [LARGE SCALE GENOMIC DNA]</scope>
    <source>
        <strain evidence="3 4">YOKOZUNA-1</strain>
    </source>
</reference>
<evidence type="ECO:0000313" key="3">
    <source>
        <dbReference type="EMBL" id="GAV04394.1"/>
    </source>
</evidence>
<dbReference type="InterPro" id="IPR005793">
    <property type="entry name" value="Formyl_trans_C"/>
</dbReference>
<protein>
    <recommendedName>
        <fullName evidence="5">Methionyl-tRNA formyltransferase</fullName>
    </recommendedName>
</protein>
<proteinExistence type="predicted"/>
<dbReference type="GO" id="GO:0005739">
    <property type="term" value="C:mitochondrion"/>
    <property type="evidence" value="ECO:0007669"/>
    <property type="project" value="TreeGrafter"/>
</dbReference>
<feature type="domain" description="Formyl transferase N-terminal" evidence="1">
    <location>
        <begin position="108"/>
        <end position="213"/>
    </location>
</feature>
<sequence>MALNRQRLAITIARHSGTLGCSWISHRTFTLTSSSLGNTKSSDVLFFGTDHYSIYAFKSLLRSMETNAASIGRLGVCSKFHEPLCELAKFANRAKLSKDIITIDYRDILSSLSLQSWDLGVLASFGHLLPEDLITSFPYGILCIHPSLLPRYRGAAPLVETIRNGDNVSGVSLMSIAPKKFDVGPILAQETVEIPSRCTTRQLGELLMGRGVKLLEDALNDLPAALAAAKPQSSEGISYAKKVTVRKTFIDWNWTMDEIDRFYRAVHEDFGVRTLWEGKVAHIGNFTEPDMVKSAKVDELCSGSSSPGSFYFHKKRRQLFVRCADGWVGVGSIGLPDRKPMLGVDFYNGFLSPEKNRAEVFESVKRPSTSKKSANHKT</sequence>
<accession>A0A1D1VZD4</accession>
<dbReference type="InterPro" id="IPR011034">
    <property type="entry name" value="Formyl_transferase-like_C_sf"/>
</dbReference>
<dbReference type="OrthoDB" id="10268103at2759"/>
<dbReference type="EMBL" id="BDGG01000010">
    <property type="protein sequence ID" value="GAV04394.1"/>
    <property type="molecule type" value="Genomic_DNA"/>
</dbReference>
<evidence type="ECO:0008006" key="5">
    <source>
        <dbReference type="Google" id="ProtNLM"/>
    </source>
</evidence>
<dbReference type="Pfam" id="PF02911">
    <property type="entry name" value="Formyl_trans_C"/>
    <property type="match status" value="1"/>
</dbReference>
<dbReference type="AlphaFoldDB" id="A0A1D1VZD4"/>
<dbReference type="PANTHER" id="PTHR11138">
    <property type="entry name" value="METHIONYL-TRNA FORMYLTRANSFERASE"/>
    <property type="match status" value="1"/>
</dbReference>
<comment type="caution">
    <text evidence="3">The sequence shown here is derived from an EMBL/GenBank/DDBJ whole genome shotgun (WGS) entry which is preliminary data.</text>
</comment>
<organism evidence="3 4">
    <name type="scientific">Ramazzottius varieornatus</name>
    <name type="common">Water bear</name>
    <name type="synonym">Tardigrade</name>
    <dbReference type="NCBI Taxonomy" id="947166"/>
    <lineage>
        <taxon>Eukaryota</taxon>
        <taxon>Metazoa</taxon>
        <taxon>Ecdysozoa</taxon>
        <taxon>Tardigrada</taxon>
        <taxon>Eutardigrada</taxon>
        <taxon>Parachela</taxon>
        <taxon>Hypsibioidea</taxon>
        <taxon>Ramazzottiidae</taxon>
        <taxon>Ramazzottius</taxon>
    </lineage>
</organism>
<evidence type="ECO:0000259" key="2">
    <source>
        <dbReference type="Pfam" id="PF02911"/>
    </source>
</evidence>
<name>A0A1D1VZD4_RAMVA</name>
<evidence type="ECO:0000313" key="4">
    <source>
        <dbReference type="Proteomes" id="UP000186922"/>
    </source>
</evidence>
<dbReference type="GO" id="GO:0004479">
    <property type="term" value="F:methionyl-tRNA formyltransferase activity"/>
    <property type="evidence" value="ECO:0007669"/>
    <property type="project" value="TreeGrafter"/>
</dbReference>